<dbReference type="InterPro" id="IPR011527">
    <property type="entry name" value="ABC1_TM_dom"/>
</dbReference>
<reference evidence="16" key="1">
    <citation type="submission" date="2021-03" db="EMBL/GenBank/DDBJ databases">
        <authorList>
            <person name="Tagirdzhanova G."/>
        </authorList>
    </citation>
    <scope>NUCLEOTIDE SEQUENCE</scope>
</reference>
<sequence length="1532" mass="170451">MSLGPPGASLNPEQGENFEDMEKQFAVKAVQHMSTYWSLLERIRGSDLRLTKLDDEIYEHFKTTFPEFDPRQTIDEDKMKSKEGKEKWRNFMMAYEKKVDDYNFGTMLRSNPKFEYGEKETIFAMRMQFYAVEIFRNREGLNDWIYEREHPILFTEQREKLMEDNVERRASHGVAQEEEGQVKNARWGALFNFTTKAHILPLLIAVLLSISSGIVIPAVAIFLGKLFNLFTEYGAGKLSGPELVHKISTYDIYLLGLAGASMLLNAGYFGFWLYFGELQAKSVRDRVFDGLLKKDMEWFDMRTAGVNTMLSRLQTNIRELQMATSQPLGFATQYTVTTIAALGLALYYAWDLALVTLAVVPVSAFVLGWMSAQTQPVIKAQMDELTQASKLANNSISSIDTVKFFNGQDFEVWQYARAIRRAANFYLAQARANAFQIGLVRFVTSIMFVQGFWYGSHLITTGRKDPGQILTAFWACLMATQTVEQILPQMLVLEKGRASAATLKAMLTQMESGRKTTRMEGGTRPGYCEGDIEVRNVSFKYPSRPDHLALNHASFFLPSGETTFVVGKSGSGKSTLGNLLMRYYRTMSGDVLIDGNSIQTLDINWLRNNVTLVQQKSVLFNETIFKNIAFGRRDHDNVKMEEVKRAIRAADLHQTVNELPQGLNTLVGAGGSALSGGQKQRVAIARARLRDTPILILDEGTSALDHTSRVAVMNNIREWRRGKTTIMITHDLSQIEEDDYVYVMEEGTIVEEGFRQVLEKTSSGGFLRLLQPEVVGFLKASQLMGPNQRHPSQLPEVEQLSPASSRTPNEAYDPMDIQFHPRRRLIPSVFGVSPTEEVRSRRPSQSLISPLSPRVFQMNRLSTAPATFMSSRRRNSQAIELLGPLSPPLESSPHDVPLKALRARLSRVSETASTTLQGSIRERRRSSIASIKLLQRPSPTEDHKAHYVAPVGKVLKTVWPTLTWRKRIVLVLGFICAAVHAAATPVFSWVFAKLLATFYLPENRSQAALKWSLSVIGVAFGDATASYLMHYLLEYCGQAWIDTLRIEAMKRVLDQPKAWFDRDKNSLTKLTECLDRNAEETRNLLGRFAAFVFVAILMIGMAVIWSLATCWKLTLVGLASAPFMYGLTHVFETVSGIWEGKSNDAGGTASSIFTETFGNIRTVRALTLEAYFHEKYMKATDNAMVVGLQRSAMVGFFFGLSDTGIIFIIALLFYYGSVVASSKQCSIENVLTVFTMLLFSIANANNIVAFIPQISSSRDTATRLLRLTNLPHQKSHEHGGNIRLPHLGPINLDKVSFSYPTRPWPPVLDDLSMYINPVSTTALIGNSGCGKSTIASLLLGLYPPDSGNITFSSFPIAALHLPTLRALISVIPQTPALFSASIAENITYGLVEGSPLATMGSIRAACSASGIDEFIMSLPDAFNTQIGDGGTALSGGQAQRVAIARAIIRKPELLILDEATSALDGESARGIYSLVQKLKKSGIGCLVVTHDSQMMRYCEDCVVLGEGKVLERGSYADLANRHGGRMRKFIGM</sequence>
<feature type="transmembrane region" description="Helical" evidence="13">
    <location>
        <begin position="1084"/>
        <end position="1108"/>
    </location>
</feature>
<comment type="similarity">
    <text evidence="10">Belongs to the PBDC1 family.</text>
</comment>
<dbReference type="InterPro" id="IPR039421">
    <property type="entry name" value="Type_1_exporter"/>
</dbReference>
<dbReference type="GO" id="GO:0005524">
    <property type="term" value="F:ATP binding"/>
    <property type="evidence" value="ECO:0007669"/>
    <property type="project" value="UniProtKB-KW"/>
</dbReference>
<dbReference type="InterPro" id="IPR023139">
    <property type="entry name" value="PBDC1-like_dom_sf"/>
</dbReference>
<feature type="transmembrane region" description="Helical" evidence="13">
    <location>
        <begin position="354"/>
        <end position="372"/>
    </location>
</feature>
<evidence type="ECO:0000256" key="3">
    <source>
        <dbReference type="ARBA" id="ARBA00022448"/>
    </source>
</evidence>
<feature type="transmembrane region" description="Helical" evidence="13">
    <location>
        <begin position="328"/>
        <end position="348"/>
    </location>
</feature>
<keyword evidence="17" id="KW-1185">Reference proteome</keyword>
<evidence type="ECO:0000256" key="4">
    <source>
        <dbReference type="ARBA" id="ARBA00022490"/>
    </source>
</evidence>
<comment type="subcellular location">
    <subcellularLocation>
        <location evidence="2">Cytoplasm</location>
    </subcellularLocation>
    <subcellularLocation>
        <location evidence="1">Membrane</location>
        <topology evidence="1">Multi-pass membrane protein</topology>
    </subcellularLocation>
</comment>
<evidence type="ECO:0000256" key="2">
    <source>
        <dbReference type="ARBA" id="ARBA00004496"/>
    </source>
</evidence>
<keyword evidence="7" id="KW-0067">ATP-binding</keyword>
<dbReference type="Pfam" id="PF04669">
    <property type="entry name" value="PBDC1"/>
    <property type="match status" value="1"/>
</dbReference>
<dbReference type="Gene3D" id="3.40.50.300">
    <property type="entry name" value="P-loop containing nucleotide triphosphate hydrolases"/>
    <property type="match status" value="2"/>
</dbReference>
<dbReference type="Gene3D" id="1.20.1560.10">
    <property type="entry name" value="ABC transporter type 1, transmembrane domain"/>
    <property type="match status" value="2"/>
</dbReference>
<feature type="domain" description="ABC transmembrane type-1" evidence="15">
    <location>
        <begin position="203"/>
        <end position="495"/>
    </location>
</feature>
<gene>
    <name evidence="16" type="ORF">HETSPECPRED_006014</name>
</gene>
<feature type="domain" description="ABC transporter" evidence="14">
    <location>
        <begin position="1290"/>
        <end position="1531"/>
    </location>
</feature>
<evidence type="ECO:0000256" key="8">
    <source>
        <dbReference type="ARBA" id="ARBA00022989"/>
    </source>
</evidence>
<dbReference type="GO" id="GO:0015421">
    <property type="term" value="F:ABC-type oligopeptide transporter activity"/>
    <property type="evidence" value="ECO:0007669"/>
    <property type="project" value="TreeGrafter"/>
</dbReference>
<feature type="domain" description="ABC transporter" evidence="14">
    <location>
        <begin position="532"/>
        <end position="771"/>
    </location>
</feature>
<dbReference type="InterPro" id="IPR027417">
    <property type="entry name" value="P-loop_NTPase"/>
</dbReference>
<feature type="transmembrane region" description="Helical" evidence="13">
    <location>
        <begin position="199"/>
        <end position="223"/>
    </location>
</feature>
<evidence type="ECO:0000256" key="10">
    <source>
        <dbReference type="ARBA" id="ARBA00061201"/>
    </source>
</evidence>
<proteinExistence type="inferred from homology"/>
<feature type="region of interest" description="Disordered" evidence="12">
    <location>
        <begin position="785"/>
        <end position="809"/>
    </location>
</feature>
<keyword evidence="9 13" id="KW-0472">Membrane</keyword>
<evidence type="ECO:0000259" key="15">
    <source>
        <dbReference type="PROSITE" id="PS50929"/>
    </source>
</evidence>
<dbReference type="FunFam" id="1.10.3560.10:FF:000001">
    <property type="entry name" value="Protein PBDC1 homolog"/>
    <property type="match status" value="1"/>
</dbReference>
<evidence type="ECO:0000256" key="12">
    <source>
        <dbReference type="SAM" id="MobiDB-lite"/>
    </source>
</evidence>
<keyword evidence="8 13" id="KW-1133">Transmembrane helix</keyword>
<dbReference type="InterPro" id="IPR036640">
    <property type="entry name" value="ABC1_TM_sf"/>
</dbReference>
<dbReference type="FunFam" id="3.40.50.300:FF:000604">
    <property type="entry name" value="ABC transporter B family member 28"/>
    <property type="match status" value="1"/>
</dbReference>
<evidence type="ECO:0000256" key="5">
    <source>
        <dbReference type="ARBA" id="ARBA00022692"/>
    </source>
</evidence>
<evidence type="ECO:0000256" key="11">
    <source>
        <dbReference type="ARBA" id="ARBA00069779"/>
    </source>
</evidence>
<dbReference type="GO" id="GO:0016887">
    <property type="term" value="F:ATP hydrolysis activity"/>
    <property type="evidence" value="ECO:0007669"/>
    <property type="project" value="InterPro"/>
</dbReference>
<keyword evidence="5 13" id="KW-0812">Transmembrane</keyword>
<keyword evidence="6" id="KW-0547">Nucleotide-binding</keyword>
<feature type="transmembrane region" description="Helical" evidence="13">
    <location>
        <begin position="1011"/>
        <end position="1033"/>
    </location>
</feature>
<dbReference type="PANTHER" id="PTHR43394:SF15">
    <property type="entry name" value="ALPHA-FACTOR-TRANSPORTING ATPASE"/>
    <property type="match status" value="1"/>
</dbReference>
<feature type="transmembrane region" description="Helical" evidence="13">
    <location>
        <begin position="1192"/>
        <end position="1215"/>
    </location>
</feature>
<feature type="transmembrane region" description="Helical" evidence="13">
    <location>
        <begin position="968"/>
        <end position="991"/>
    </location>
</feature>
<dbReference type="Pfam" id="PF00005">
    <property type="entry name" value="ABC_tran"/>
    <property type="match status" value="2"/>
</dbReference>
<dbReference type="PROSITE" id="PS50929">
    <property type="entry name" value="ABC_TM1F"/>
    <property type="match status" value="2"/>
</dbReference>
<dbReference type="PROSITE" id="PS50893">
    <property type="entry name" value="ABC_TRANSPORTER_2"/>
    <property type="match status" value="2"/>
</dbReference>
<keyword evidence="3" id="KW-0813">Transport</keyword>
<dbReference type="InterPro" id="IPR021148">
    <property type="entry name" value="Polysacc_synth_dom"/>
</dbReference>
<dbReference type="FunFam" id="3.40.50.300:FF:001471">
    <property type="entry name" value="P-loop containing nucleoside triphosphate hydrolase protein"/>
    <property type="match status" value="1"/>
</dbReference>
<keyword evidence="4" id="KW-0963">Cytoplasm</keyword>
<dbReference type="OrthoDB" id="6500128at2759"/>
<comment type="caution">
    <text evidence="16">The sequence shown here is derived from an EMBL/GenBank/DDBJ whole genome shotgun (WGS) entry which is preliminary data.</text>
</comment>
<dbReference type="PANTHER" id="PTHR43394">
    <property type="entry name" value="ATP-DEPENDENT PERMEASE MDL1, MITOCHONDRIAL"/>
    <property type="match status" value="1"/>
</dbReference>
<dbReference type="SUPFAM" id="SSF52540">
    <property type="entry name" value="P-loop containing nucleoside triphosphate hydrolases"/>
    <property type="match status" value="2"/>
</dbReference>
<dbReference type="SUPFAM" id="SSF90123">
    <property type="entry name" value="ABC transporter transmembrane region"/>
    <property type="match status" value="2"/>
</dbReference>
<evidence type="ECO:0000256" key="7">
    <source>
        <dbReference type="ARBA" id="ARBA00022840"/>
    </source>
</evidence>
<dbReference type="GO" id="GO:0005743">
    <property type="term" value="C:mitochondrial inner membrane"/>
    <property type="evidence" value="ECO:0007669"/>
    <property type="project" value="TreeGrafter"/>
</dbReference>
<dbReference type="GO" id="GO:0090374">
    <property type="term" value="P:oligopeptide export from mitochondrion"/>
    <property type="evidence" value="ECO:0007669"/>
    <property type="project" value="TreeGrafter"/>
</dbReference>
<evidence type="ECO:0000313" key="16">
    <source>
        <dbReference type="EMBL" id="CAF9905982.1"/>
    </source>
</evidence>
<dbReference type="InterPro" id="IPR003593">
    <property type="entry name" value="AAA+_ATPase"/>
</dbReference>
<dbReference type="InterPro" id="IPR003439">
    <property type="entry name" value="ABC_transporter-like_ATP-bd"/>
</dbReference>
<feature type="transmembrane region" description="Helical" evidence="13">
    <location>
        <begin position="252"/>
        <end position="275"/>
    </location>
</feature>
<evidence type="ECO:0000256" key="13">
    <source>
        <dbReference type="SAM" id="Phobius"/>
    </source>
</evidence>
<dbReference type="Gene3D" id="1.10.3560.10">
    <property type="entry name" value="yst0336 like domain"/>
    <property type="match status" value="1"/>
</dbReference>
<evidence type="ECO:0000256" key="1">
    <source>
        <dbReference type="ARBA" id="ARBA00004141"/>
    </source>
</evidence>
<dbReference type="SMART" id="SM00382">
    <property type="entry name" value="AAA"/>
    <property type="match status" value="2"/>
</dbReference>
<evidence type="ECO:0000256" key="9">
    <source>
        <dbReference type="ARBA" id="ARBA00023136"/>
    </source>
</evidence>
<dbReference type="Proteomes" id="UP000664521">
    <property type="component" value="Unassembled WGS sequence"/>
</dbReference>
<evidence type="ECO:0000259" key="14">
    <source>
        <dbReference type="PROSITE" id="PS50893"/>
    </source>
</evidence>
<dbReference type="Pfam" id="PF00664">
    <property type="entry name" value="ABC_membrane"/>
    <property type="match status" value="2"/>
</dbReference>
<protein>
    <recommendedName>
        <fullName evidence="11">Protein PBDC1 homolog</fullName>
    </recommendedName>
</protein>
<feature type="transmembrane region" description="Helical" evidence="13">
    <location>
        <begin position="1227"/>
        <end position="1251"/>
    </location>
</feature>
<feature type="domain" description="ABC transmembrane type-1" evidence="15">
    <location>
        <begin position="971"/>
        <end position="1256"/>
    </location>
</feature>
<dbReference type="CDD" id="cd18578">
    <property type="entry name" value="ABC_6TM_Pgp_ABCB1_D2_like"/>
    <property type="match status" value="1"/>
</dbReference>
<name>A0A8H3EHV9_9LECA</name>
<evidence type="ECO:0000313" key="17">
    <source>
        <dbReference type="Proteomes" id="UP000664521"/>
    </source>
</evidence>
<evidence type="ECO:0000256" key="6">
    <source>
        <dbReference type="ARBA" id="ARBA00022741"/>
    </source>
</evidence>
<accession>A0A8H3EHV9</accession>
<dbReference type="PROSITE" id="PS00211">
    <property type="entry name" value="ABC_TRANSPORTER_1"/>
    <property type="match status" value="1"/>
</dbReference>
<dbReference type="CDD" id="cd18577">
    <property type="entry name" value="ABC_6TM_Pgp_ABCB1_D1_like"/>
    <property type="match status" value="1"/>
</dbReference>
<organism evidence="16 17">
    <name type="scientific">Heterodermia speciosa</name>
    <dbReference type="NCBI Taxonomy" id="116794"/>
    <lineage>
        <taxon>Eukaryota</taxon>
        <taxon>Fungi</taxon>
        <taxon>Dikarya</taxon>
        <taxon>Ascomycota</taxon>
        <taxon>Pezizomycotina</taxon>
        <taxon>Lecanoromycetes</taxon>
        <taxon>OSLEUM clade</taxon>
        <taxon>Lecanoromycetidae</taxon>
        <taxon>Caliciales</taxon>
        <taxon>Physciaceae</taxon>
        <taxon>Heterodermia</taxon>
    </lineage>
</organism>
<dbReference type="EMBL" id="CAJPDS010000004">
    <property type="protein sequence ID" value="CAF9905982.1"/>
    <property type="molecule type" value="Genomic_DNA"/>
</dbReference>
<dbReference type="InterPro" id="IPR017871">
    <property type="entry name" value="ABC_transporter-like_CS"/>
</dbReference>